<dbReference type="EMBL" id="FOUY01000050">
    <property type="protein sequence ID" value="SFO38619.1"/>
    <property type="molecule type" value="Genomic_DNA"/>
</dbReference>
<gene>
    <name evidence="2" type="ORF">SAMN05216207_10507</name>
</gene>
<dbReference type="CDD" id="cd00865">
    <property type="entry name" value="PEBP_bact_arch"/>
    <property type="match status" value="1"/>
</dbReference>
<dbReference type="Proteomes" id="UP000199614">
    <property type="component" value="Unassembled WGS sequence"/>
</dbReference>
<organism evidence="2 3">
    <name type="scientific">Pseudonocardia ammonioxydans</name>
    <dbReference type="NCBI Taxonomy" id="260086"/>
    <lineage>
        <taxon>Bacteria</taxon>
        <taxon>Bacillati</taxon>
        <taxon>Actinomycetota</taxon>
        <taxon>Actinomycetes</taxon>
        <taxon>Pseudonocardiales</taxon>
        <taxon>Pseudonocardiaceae</taxon>
        <taxon>Pseudonocardia</taxon>
    </lineage>
</organism>
<proteinExistence type="inferred from homology"/>
<accession>A0A1I5GRS2</accession>
<evidence type="ECO:0008006" key="4">
    <source>
        <dbReference type="Google" id="ProtNLM"/>
    </source>
</evidence>
<dbReference type="STRING" id="260086.SAMN05216207_10507"/>
<reference evidence="2 3" key="1">
    <citation type="submission" date="2016-10" db="EMBL/GenBank/DDBJ databases">
        <authorList>
            <person name="de Groot N.N."/>
        </authorList>
    </citation>
    <scope>NUCLEOTIDE SEQUENCE [LARGE SCALE GENOMIC DNA]</scope>
    <source>
        <strain evidence="2 3">CGMCC 4.1877</strain>
    </source>
</reference>
<dbReference type="InterPro" id="IPR036610">
    <property type="entry name" value="PEBP-like_sf"/>
</dbReference>
<dbReference type="PANTHER" id="PTHR30289:SF1">
    <property type="entry name" value="PEBP (PHOSPHATIDYLETHANOLAMINE-BINDING PROTEIN) FAMILY PROTEIN"/>
    <property type="match status" value="1"/>
</dbReference>
<dbReference type="OrthoDB" id="9797506at2"/>
<dbReference type="PANTHER" id="PTHR30289">
    <property type="entry name" value="UNCHARACTERIZED PROTEIN YBCL-RELATED"/>
    <property type="match status" value="1"/>
</dbReference>
<dbReference type="NCBIfam" id="TIGR00481">
    <property type="entry name" value="YbhB/YbcL family Raf kinase inhibitor-like protein"/>
    <property type="match status" value="1"/>
</dbReference>
<dbReference type="SUPFAM" id="SSF49777">
    <property type="entry name" value="PEBP-like"/>
    <property type="match status" value="1"/>
</dbReference>
<keyword evidence="3" id="KW-1185">Reference proteome</keyword>
<dbReference type="AlphaFoldDB" id="A0A1I5GRS2"/>
<evidence type="ECO:0000313" key="2">
    <source>
        <dbReference type="EMBL" id="SFO38619.1"/>
    </source>
</evidence>
<name>A0A1I5GRS2_PSUAM</name>
<evidence type="ECO:0000256" key="1">
    <source>
        <dbReference type="ARBA" id="ARBA00007120"/>
    </source>
</evidence>
<comment type="similarity">
    <text evidence="1">Belongs to the UPF0098 family.</text>
</comment>
<dbReference type="Gene3D" id="3.90.280.10">
    <property type="entry name" value="PEBP-like"/>
    <property type="match status" value="1"/>
</dbReference>
<dbReference type="InterPro" id="IPR005247">
    <property type="entry name" value="YbhB_YbcL/LppC-like"/>
</dbReference>
<dbReference type="RefSeq" id="WP_093354225.1">
    <property type="nucleotide sequence ID" value="NZ_FOUY01000050.1"/>
</dbReference>
<evidence type="ECO:0000313" key="3">
    <source>
        <dbReference type="Proteomes" id="UP000199614"/>
    </source>
</evidence>
<sequence length="184" mass="19042">MATSTAPASAPPDPYLFLPEVPTFTLTSTDISDGVPLSAPQVSGIMGAGGQDRSPQLSWRDFPSATRSFAVTCFDPDAPTGSGFWHWAVADLPVGVTELPAGAGDPGSTTLPEGALALANDAGIHQYLGAAPPEGHGVHHYYFVVHAVDVPTLGIPKGASPAFLGFNLFSHTLARATITATYER</sequence>
<protein>
    <recommendedName>
        <fullName evidence="4">Phospholipid-binding protein, PBP family</fullName>
    </recommendedName>
</protein>
<dbReference type="InterPro" id="IPR008914">
    <property type="entry name" value="PEBP"/>
</dbReference>
<dbReference type="Pfam" id="PF01161">
    <property type="entry name" value="PBP"/>
    <property type="match status" value="1"/>
</dbReference>